<evidence type="ECO:0000313" key="3">
    <source>
        <dbReference type="Proteomes" id="UP000655094"/>
    </source>
</evidence>
<protein>
    <recommendedName>
        <fullName evidence="1">Pili assembly chaperone C-terminal domain-containing protein</fullName>
    </recommendedName>
</protein>
<dbReference type="AlphaFoldDB" id="A0A919I4X9"/>
<dbReference type="InterPro" id="IPR016148">
    <property type="entry name" value="Pili_assmbl_chaperone_C"/>
</dbReference>
<sequence>MGGQSIDDPGMVAPFGEKTWPVSGHGTVKWRAINDYGGVSDFAQQ</sequence>
<feature type="domain" description="Pili assembly chaperone C-terminal" evidence="1">
    <location>
        <begin position="7"/>
        <end position="40"/>
    </location>
</feature>
<evidence type="ECO:0000313" key="2">
    <source>
        <dbReference type="EMBL" id="GHK57904.1"/>
    </source>
</evidence>
<dbReference type="InterPro" id="IPR013783">
    <property type="entry name" value="Ig-like_fold"/>
</dbReference>
<evidence type="ECO:0000259" key="1">
    <source>
        <dbReference type="Pfam" id="PF02753"/>
    </source>
</evidence>
<comment type="caution">
    <text evidence="2">The sequence shown here is derived from an EMBL/GenBank/DDBJ whole genome shotgun (WGS) entry which is preliminary data.</text>
</comment>
<dbReference type="InterPro" id="IPR036316">
    <property type="entry name" value="Pili_assmbl_chap_C_dom_sf"/>
</dbReference>
<dbReference type="Pfam" id="PF02753">
    <property type="entry name" value="PapD_C"/>
    <property type="match status" value="1"/>
</dbReference>
<reference evidence="2" key="1">
    <citation type="submission" date="2020-10" db="EMBL/GenBank/DDBJ databases">
        <title>Genome Sequence of ESBL Producing Zambian Clinical Strains.</title>
        <authorList>
            <person name="Shawa M."/>
            <person name="Furuta Y."/>
            <person name="Simbotwe M."/>
            <person name="Mulenga E."/>
            <person name="Mubanga M."/>
            <person name="Mulenga G."/>
            <person name="Kaile C."/>
            <person name="Zorigt T."/>
            <person name="Hang'ombe B."/>
            <person name="Higashi H."/>
        </authorList>
    </citation>
    <scope>NUCLEOTIDE SEQUENCE</scope>
    <source>
        <strain evidence="2">Zam_UTH_09</strain>
    </source>
</reference>
<organism evidence="2 3">
    <name type="scientific">Klebsiella pneumoniae</name>
    <dbReference type="NCBI Taxonomy" id="573"/>
    <lineage>
        <taxon>Bacteria</taxon>
        <taxon>Pseudomonadati</taxon>
        <taxon>Pseudomonadota</taxon>
        <taxon>Gammaproteobacteria</taxon>
        <taxon>Enterobacterales</taxon>
        <taxon>Enterobacteriaceae</taxon>
        <taxon>Klebsiella/Raoultella group</taxon>
        <taxon>Klebsiella</taxon>
        <taxon>Klebsiella pneumoniae complex</taxon>
    </lineage>
</organism>
<name>A0A919I4X9_KLEPN</name>
<gene>
    <name evidence="2" type="ORF">KPZU09_76400</name>
</gene>
<accession>A0A919I4X9</accession>
<dbReference type="EMBL" id="BNFF01000002">
    <property type="protein sequence ID" value="GHK57904.1"/>
    <property type="molecule type" value="Genomic_DNA"/>
</dbReference>
<dbReference type="Proteomes" id="UP000655094">
    <property type="component" value="Unassembled WGS sequence"/>
</dbReference>
<dbReference type="Gene3D" id="2.60.40.10">
    <property type="entry name" value="Immunoglobulins"/>
    <property type="match status" value="1"/>
</dbReference>
<dbReference type="SUPFAM" id="SSF49584">
    <property type="entry name" value="Periplasmic chaperone C-domain"/>
    <property type="match status" value="1"/>
</dbReference>
<proteinExistence type="predicted"/>